<proteinExistence type="predicted"/>
<dbReference type="Proteomes" id="UP000712600">
    <property type="component" value="Unassembled WGS sequence"/>
</dbReference>
<organism evidence="2 3">
    <name type="scientific">Brassica cretica</name>
    <name type="common">Mustard</name>
    <dbReference type="NCBI Taxonomy" id="69181"/>
    <lineage>
        <taxon>Eukaryota</taxon>
        <taxon>Viridiplantae</taxon>
        <taxon>Streptophyta</taxon>
        <taxon>Embryophyta</taxon>
        <taxon>Tracheophyta</taxon>
        <taxon>Spermatophyta</taxon>
        <taxon>Magnoliopsida</taxon>
        <taxon>eudicotyledons</taxon>
        <taxon>Gunneridae</taxon>
        <taxon>Pentapetalae</taxon>
        <taxon>rosids</taxon>
        <taxon>malvids</taxon>
        <taxon>Brassicales</taxon>
        <taxon>Brassicaceae</taxon>
        <taxon>Brassiceae</taxon>
        <taxon>Brassica</taxon>
    </lineage>
</organism>
<accession>A0A8S9SJT9</accession>
<reference evidence="2" key="1">
    <citation type="submission" date="2019-12" db="EMBL/GenBank/DDBJ databases">
        <title>Genome sequencing and annotation of Brassica cretica.</title>
        <authorList>
            <person name="Studholme D.J."/>
            <person name="Sarris P."/>
        </authorList>
    </citation>
    <scope>NUCLEOTIDE SEQUENCE</scope>
    <source>
        <strain evidence="2">PFS-109/04</strain>
        <tissue evidence="2">Leaf</tissue>
    </source>
</reference>
<dbReference type="EMBL" id="QGKX02000004">
    <property type="protein sequence ID" value="KAF3601089.1"/>
    <property type="molecule type" value="Genomic_DNA"/>
</dbReference>
<evidence type="ECO:0000313" key="2">
    <source>
        <dbReference type="EMBL" id="KAF3601089.1"/>
    </source>
</evidence>
<comment type="caution">
    <text evidence="2">The sequence shown here is derived from an EMBL/GenBank/DDBJ whole genome shotgun (WGS) entry which is preliminary data.</text>
</comment>
<feature type="region of interest" description="Disordered" evidence="1">
    <location>
        <begin position="54"/>
        <end position="86"/>
    </location>
</feature>
<gene>
    <name evidence="2" type="ORF">F2Q69_00036536</name>
</gene>
<protein>
    <submittedName>
        <fullName evidence="2">Uncharacterized protein</fullName>
    </submittedName>
</protein>
<feature type="compositionally biased region" description="Low complexity" evidence="1">
    <location>
        <begin position="26"/>
        <end position="35"/>
    </location>
</feature>
<name>A0A8S9SJT9_BRACR</name>
<evidence type="ECO:0000256" key="1">
    <source>
        <dbReference type="SAM" id="MobiDB-lite"/>
    </source>
</evidence>
<feature type="region of interest" description="Disordered" evidence="1">
    <location>
        <begin position="1"/>
        <end position="35"/>
    </location>
</feature>
<evidence type="ECO:0000313" key="3">
    <source>
        <dbReference type="Proteomes" id="UP000712600"/>
    </source>
</evidence>
<dbReference type="AlphaFoldDB" id="A0A8S9SJT9"/>
<sequence>MGKGIGLTENPSDDVERDDENKENENSANLSSAASSGVFGKNFSFAAKGVSGNQTLPKFGVKDKGTGKIRGPNLLKPKSRNVGPIRGLGVSSLELENSVEMRKIRSRAVNRGSYRRNLR</sequence>